<proteinExistence type="inferred from homology"/>
<evidence type="ECO:0000256" key="4">
    <source>
        <dbReference type="ARBA" id="ARBA00022490"/>
    </source>
</evidence>
<feature type="compositionally biased region" description="Polar residues" evidence="10">
    <location>
        <begin position="294"/>
        <end position="321"/>
    </location>
</feature>
<evidence type="ECO:0000256" key="1">
    <source>
        <dbReference type="ARBA" id="ARBA00004123"/>
    </source>
</evidence>
<evidence type="ECO:0000256" key="9">
    <source>
        <dbReference type="ARBA" id="ARBA00023242"/>
    </source>
</evidence>
<keyword evidence="5" id="KW-0678">Repressor</keyword>
<keyword evidence="6" id="KW-0597">Phosphoprotein</keyword>
<name>S2JF04_MUCC1</name>
<dbReference type="FunCoup" id="S2JF04">
    <property type="interactions" value="623"/>
</dbReference>
<evidence type="ECO:0000256" key="10">
    <source>
        <dbReference type="SAM" id="MobiDB-lite"/>
    </source>
</evidence>
<gene>
    <name evidence="13" type="ORF">HMPREF1544_12203</name>
</gene>
<sequence>MKLTSAVAEIDRLLKKVSEGVETFESIFDKIHYTNNANQKEKYEQDLKKEIKKLQRLRDQIKTWLSSNDIKDKRALLDNRKLIEAQMERFKQIEKEMKTKAYSKEGLMQKERLDPKDKEKADACEFVTNAVDELSRQIEHEEFEIEQLEGSKRGNKKSDHQRLERLHEMERLNERRKFHINRLELILRLLENDHLEPDRVNDFKDAIQYYVECNQEPDFEEDEGLYDELDLEKEEELYTIRTDEFHSKSDSEADNEEDDNEHDHYSSLSTPVHSPKKSTKSSPKSLQGEVESNAVKSTTNRDASSSTFSSNYAQSMSPSTKSSDKGKCHFNFLVKVSAWTEPPKIVDQSKSSSSSSTHDKRALISSAYSTTTSSTGEKDLKLPASLADLAPSFELIRNKSKADLHYTNQMLDASFQHVPDLIDSERPKLYQPRNPFSNPNYYPQQPLIIFDNPALYEKFDMNTLFYIFYYQQGTYQQYLAAKELKRQSWRFHKKYLTWFQRHEEPKIITEDYEQGTYIYFDYEGAWCQRKKTEFR</sequence>
<dbReference type="EMBL" id="KE124212">
    <property type="protein sequence ID" value="EPB81103.1"/>
    <property type="molecule type" value="Genomic_DNA"/>
</dbReference>
<dbReference type="Pfam" id="PF04153">
    <property type="entry name" value="NOT2_3_5_C"/>
    <property type="match status" value="1"/>
</dbReference>
<evidence type="ECO:0000313" key="13">
    <source>
        <dbReference type="EMBL" id="EPB81103.1"/>
    </source>
</evidence>
<evidence type="ECO:0000256" key="8">
    <source>
        <dbReference type="ARBA" id="ARBA00023163"/>
    </source>
</evidence>
<dbReference type="PIRSF" id="PIRSF005290">
    <property type="entry name" value="NOT_su_3_5"/>
    <property type="match status" value="1"/>
</dbReference>
<dbReference type="FunFam" id="2.30.30.1020:FF:000006">
    <property type="entry name" value="CCR4-NOT transcription complex, subunit 3"/>
    <property type="match status" value="1"/>
</dbReference>
<feature type="region of interest" description="Disordered" evidence="10">
    <location>
        <begin position="240"/>
        <end position="324"/>
    </location>
</feature>
<evidence type="ECO:0000256" key="2">
    <source>
        <dbReference type="ARBA" id="ARBA00004496"/>
    </source>
</evidence>
<dbReference type="InterPro" id="IPR040168">
    <property type="entry name" value="Not2/3/5"/>
</dbReference>
<keyword evidence="7" id="KW-0805">Transcription regulation</keyword>
<dbReference type="Proteomes" id="UP000014254">
    <property type="component" value="Unassembled WGS sequence"/>
</dbReference>
<dbReference type="InterPro" id="IPR012270">
    <property type="entry name" value="CCR4-NOT_su3/5"/>
</dbReference>
<dbReference type="AlphaFoldDB" id="S2JF04"/>
<comment type="subcellular location">
    <subcellularLocation>
        <location evidence="2">Cytoplasm</location>
    </subcellularLocation>
    <subcellularLocation>
        <location evidence="1">Nucleus</location>
    </subcellularLocation>
</comment>
<keyword evidence="9" id="KW-0539">Nucleus</keyword>
<dbReference type="PANTHER" id="PTHR23326">
    <property type="entry name" value="CCR4 NOT-RELATED"/>
    <property type="match status" value="1"/>
</dbReference>
<evidence type="ECO:0000259" key="11">
    <source>
        <dbReference type="Pfam" id="PF04065"/>
    </source>
</evidence>
<reference evidence="14" key="1">
    <citation type="submission" date="2013-05" db="EMBL/GenBank/DDBJ databases">
        <title>The Genome sequence of Mucor circinelloides f. circinelloides 1006PhL.</title>
        <authorList>
            <consortium name="The Broad Institute Genomics Platform"/>
            <person name="Cuomo C."/>
            <person name="Earl A."/>
            <person name="Findley K."/>
            <person name="Lee S.C."/>
            <person name="Walker B."/>
            <person name="Young S."/>
            <person name="Zeng Q."/>
            <person name="Gargeya S."/>
            <person name="Fitzgerald M."/>
            <person name="Haas B."/>
            <person name="Abouelleil A."/>
            <person name="Allen A.W."/>
            <person name="Alvarado L."/>
            <person name="Arachchi H.M."/>
            <person name="Berlin A.M."/>
            <person name="Chapman S.B."/>
            <person name="Gainer-Dewar J."/>
            <person name="Goldberg J."/>
            <person name="Griggs A."/>
            <person name="Gujja S."/>
            <person name="Hansen M."/>
            <person name="Howarth C."/>
            <person name="Imamovic A."/>
            <person name="Ireland A."/>
            <person name="Larimer J."/>
            <person name="McCowan C."/>
            <person name="Murphy C."/>
            <person name="Pearson M."/>
            <person name="Poon T.W."/>
            <person name="Priest M."/>
            <person name="Roberts A."/>
            <person name="Saif S."/>
            <person name="Shea T."/>
            <person name="Sisk P."/>
            <person name="Sykes S."/>
            <person name="Wortman J."/>
            <person name="Nusbaum C."/>
            <person name="Birren B."/>
        </authorList>
    </citation>
    <scope>NUCLEOTIDE SEQUENCE [LARGE SCALE GENOMIC DNA]</scope>
    <source>
        <strain evidence="14">1006PhL</strain>
    </source>
</reference>
<protein>
    <recommendedName>
        <fullName evidence="15">CCR4-NOT transcription complex subunit 3</fullName>
    </recommendedName>
</protein>
<evidence type="ECO:0000256" key="6">
    <source>
        <dbReference type="ARBA" id="ARBA00022553"/>
    </source>
</evidence>
<dbReference type="InterPro" id="IPR007207">
    <property type="entry name" value="Not_N"/>
</dbReference>
<dbReference type="STRING" id="1220926.S2JF04"/>
<dbReference type="GO" id="GO:0000289">
    <property type="term" value="P:nuclear-transcribed mRNA poly(A) tail shortening"/>
    <property type="evidence" value="ECO:0007669"/>
    <property type="project" value="UniProtKB-ARBA"/>
</dbReference>
<dbReference type="VEuPathDB" id="FungiDB:HMPREF1544_12203"/>
<evidence type="ECO:0000256" key="5">
    <source>
        <dbReference type="ARBA" id="ARBA00022491"/>
    </source>
</evidence>
<keyword evidence="4" id="KW-0963">Cytoplasm</keyword>
<keyword evidence="14" id="KW-1185">Reference proteome</keyword>
<dbReference type="OrthoDB" id="293823at2759"/>
<dbReference type="GO" id="GO:0006355">
    <property type="term" value="P:regulation of DNA-templated transcription"/>
    <property type="evidence" value="ECO:0007669"/>
    <property type="project" value="InterPro"/>
</dbReference>
<accession>S2JF04</accession>
<feature type="domain" description="CCR4-Not complex component Not N-terminal" evidence="11">
    <location>
        <begin position="8"/>
        <end position="232"/>
    </location>
</feature>
<feature type="domain" description="NOT2/NOT3/NOT5 C-terminal" evidence="12">
    <location>
        <begin position="414"/>
        <end position="535"/>
    </location>
</feature>
<dbReference type="InterPro" id="IPR038635">
    <property type="entry name" value="CCR4-NOT_su2/3/5_C_sf"/>
</dbReference>
<evidence type="ECO:0000256" key="3">
    <source>
        <dbReference type="ARBA" id="ARBA00007682"/>
    </source>
</evidence>
<evidence type="ECO:0000256" key="7">
    <source>
        <dbReference type="ARBA" id="ARBA00023015"/>
    </source>
</evidence>
<dbReference type="OMA" id="KHKYHIN"/>
<evidence type="ECO:0000313" key="14">
    <source>
        <dbReference type="Proteomes" id="UP000014254"/>
    </source>
</evidence>
<evidence type="ECO:0000259" key="12">
    <source>
        <dbReference type="Pfam" id="PF04153"/>
    </source>
</evidence>
<organism evidence="13 14">
    <name type="scientific">Mucor circinelloides f. circinelloides (strain 1006PhL)</name>
    <name type="common">Mucormycosis agent</name>
    <name type="synonym">Calyptromyces circinelloides</name>
    <dbReference type="NCBI Taxonomy" id="1220926"/>
    <lineage>
        <taxon>Eukaryota</taxon>
        <taxon>Fungi</taxon>
        <taxon>Fungi incertae sedis</taxon>
        <taxon>Mucoromycota</taxon>
        <taxon>Mucoromycotina</taxon>
        <taxon>Mucoromycetes</taxon>
        <taxon>Mucorales</taxon>
        <taxon>Mucorineae</taxon>
        <taxon>Mucoraceae</taxon>
        <taxon>Mucor</taxon>
    </lineage>
</organism>
<dbReference type="InParanoid" id="S2JF04"/>
<dbReference type="GO" id="GO:0005737">
    <property type="term" value="C:cytoplasm"/>
    <property type="evidence" value="ECO:0007669"/>
    <property type="project" value="UniProtKB-SubCell"/>
</dbReference>
<feature type="compositionally biased region" description="Basic and acidic residues" evidence="10">
    <location>
        <begin position="240"/>
        <end position="251"/>
    </location>
</feature>
<comment type="similarity">
    <text evidence="3">Belongs to the CNOT2/3/5 family.</text>
</comment>
<dbReference type="Gene3D" id="2.30.30.1020">
    <property type="entry name" value="CCR4-NOT complex subunit 2/3/5, C-terminal domain"/>
    <property type="match status" value="1"/>
</dbReference>
<keyword evidence="8" id="KW-0804">Transcription</keyword>
<dbReference type="GO" id="GO:0030015">
    <property type="term" value="C:CCR4-NOT core complex"/>
    <property type="evidence" value="ECO:0007669"/>
    <property type="project" value="InterPro"/>
</dbReference>
<dbReference type="eggNOG" id="KOG2150">
    <property type="taxonomic scope" value="Eukaryota"/>
</dbReference>
<dbReference type="Pfam" id="PF04065">
    <property type="entry name" value="Not3"/>
    <property type="match status" value="1"/>
</dbReference>
<dbReference type="GO" id="GO:0005634">
    <property type="term" value="C:nucleus"/>
    <property type="evidence" value="ECO:0007669"/>
    <property type="project" value="UniProtKB-SubCell"/>
</dbReference>
<evidence type="ECO:0008006" key="15">
    <source>
        <dbReference type="Google" id="ProtNLM"/>
    </source>
</evidence>
<dbReference type="InterPro" id="IPR007282">
    <property type="entry name" value="NOT2/3/5_C"/>
</dbReference>